<evidence type="ECO:0000256" key="7">
    <source>
        <dbReference type="ARBA" id="ARBA00022800"/>
    </source>
</evidence>
<dbReference type="HAMAP" id="MF_01263">
    <property type="entry name" value="CCA_bact_type3"/>
    <property type="match status" value="1"/>
</dbReference>
<dbReference type="NCBIfam" id="NF009814">
    <property type="entry name" value="PRK13299.1"/>
    <property type="match status" value="1"/>
</dbReference>
<keyword evidence="4 11" id="KW-0548">Nucleotidyltransferase</keyword>
<evidence type="ECO:0000256" key="11">
    <source>
        <dbReference type="HAMAP-Rule" id="MF_01263"/>
    </source>
</evidence>
<feature type="binding site" evidence="11">
    <location>
        <position position="159"/>
    </location>
    <ligand>
        <name>CTP</name>
        <dbReference type="ChEBI" id="CHEBI:37563"/>
    </ligand>
</feature>
<dbReference type="eggNOG" id="COG0617">
    <property type="taxonomic scope" value="Bacteria"/>
</dbReference>
<protein>
    <recommendedName>
        <fullName evidence="11">CCA-adding enzyme</fullName>
        <ecNumber evidence="11">2.7.7.72</ecNumber>
    </recommendedName>
    <alternativeName>
        <fullName evidence="11">CCA tRNA nucleotidyltransferase</fullName>
    </alternativeName>
    <alternativeName>
        <fullName evidence="11">tRNA CCA-pyrophosphorylase</fullName>
    </alternativeName>
    <alternativeName>
        <fullName evidence="11">tRNA adenylyl-/cytidylyl- transferase</fullName>
    </alternativeName>
    <alternativeName>
        <fullName evidence="11">tRNA nucleotidyltransferase</fullName>
    </alternativeName>
    <alternativeName>
        <fullName evidence="11">tRNA-NT</fullName>
    </alternativeName>
</protein>
<dbReference type="PATRIC" id="fig|1423747.3.peg.277"/>
<feature type="binding site" evidence="11">
    <location>
        <position position="116"/>
    </location>
    <ligand>
        <name>CTP</name>
        <dbReference type="ChEBI" id="CHEBI:37563"/>
    </ligand>
</feature>
<keyword evidence="7 11" id="KW-0692">RNA repair</keyword>
<evidence type="ECO:0000256" key="10">
    <source>
        <dbReference type="ARBA" id="ARBA00022884"/>
    </source>
</evidence>
<evidence type="ECO:0000313" key="15">
    <source>
        <dbReference type="EMBL" id="KRL58400.1"/>
    </source>
</evidence>
<dbReference type="EMBL" id="AZEX01000070">
    <property type="protein sequence ID" value="KRL58400.1"/>
    <property type="molecule type" value="Genomic_DNA"/>
</dbReference>
<reference evidence="15 16" key="1">
    <citation type="journal article" date="2015" name="Genome Announc.">
        <title>Expanding the biotechnology potential of lactobacilli through comparative genomics of 213 strains and associated genera.</title>
        <authorList>
            <person name="Sun Z."/>
            <person name="Harris H.M."/>
            <person name="McCann A."/>
            <person name="Guo C."/>
            <person name="Argimon S."/>
            <person name="Zhang W."/>
            <person name="Yang X."/>
            <person name="Jeffery I.B."/>
            <person name="Cooney J.C."/>
            <person name="Kagawa T.F."/>
            <person name="Liu W."/>
            <person name="Song Y."/>
            <person name="Salvetti E."/>
            <person name="Wrobel A."/>
            <person name="Rasinkangas P."/>
            <person name="Parkhill J."/>
            <person name="Rea M.C."/>
            <person name="O'Sullivan O."/>
            <person name="Ritari J."/>
            <person name="Douillard F.P."/>
            <person name="Paul Ross R."/>
            <person name="Yang R."/>
            <person name="Briner A.E."/>
            <person name="Felis G.E."/>
            <person name="de Vos W.M."/>
            <person name="Barrangou R."/>
            <person name="Klaenhammer T.R."/>
            <person name="Caufield P.W."/>
            <person name="Cui Y."/>
            <person name="Zhang H."/>
            <person name="O'Toole P.W."/>
        </authorList>
    </citation>
    <scope>NUCLEOTIDE SEQUENCE [LARGE SCALE GENOMIC DNA]</scope>
    <source>
        <strain evidence="15 16">DSM 14340</strain>
    </source>
</reference>
<dbReference type="Pfam" id="PF01743">
    <property type="entry name" value="PolyA_pol"/>
    <property type="match status" value="1"/>
</dbReference>
<evidence type="ECO:0000256" key="9">
    <source>
        <dbReference type="ARBA" id="ARBA00022842"/>
    </source>
</evidence>
<organism evidence="15 16">
    <name type="scientific">Latilactobacillus fuchuensis DSM 14340 = JCM 11249</name>
    <dbReference type="NCBI Taxonomy" id="1423747"/>
    <lineage>
        <taxon>Bacteria</taxon>
        <taxon>Bacillati</taxon>
        <taxon>Bacillota</taxon>
        <taxon>Bacilli</taxon>
        <taxon>Lactobacillales</taxon>
        <taxon>Lactobacillaceae</taxon>
        <taxon>Latilactobacillus</taxon>
    </lineage>
</organism>
<keyword evidence="3 11" id="KW-0819">tRNA processing</keyword>
<comment type="function">
    <text evidence="11">Catalyzes the addition and repair of the essential 3'-terminal CCA sequence in tRNAs without using a nucleic acid template. Adds these three nucleotides in the order of C, C, and A to the tRNA nucleotide-73, using CTP and ATP as substrates and producing inorganic pyrophosphate. tRNA 3'-terminal CCA addition is required both for tRNA processing and repair. Also involved in tRNA surveillance by mediating tandem CCA addition to generate a CCACCA at the 3' terminus of unstable tRNAs. While stable tRNAs receive only 3'-terminal CCA, unstable tRNAs are marked with CCACCA and rapidly degraded.</text>
</comment>
<comment type="miscellaneous">
    <text evidence="11">A single active site specifically recognizes both ATP and CTP and is responsible for their addition.</text>
</comment>
<dbReference type="AlphaFoldDB" id="A0A0R1RMD8"/>
<keyword evidence="10 11" id="KW-0694">RNA-binding</keyword>
<comment type="subunit">
    <text evidence="11">Homodimer.</text>
</comment>
<feature type="binding site" evidence="11">
    <location>
        <position position="32"/>
    </location>
    <ligand>
        <name>ATP</name>
        <dbReference type="ChEBI" id="CHEBI:30616"/>
    </ligand>
</feature>
<dbReference type="Gene3D" id="3.30.460.10">
    <property type="entry name" value="Beta Polymerase, domain 2"/>
    <property type="match status" value="1"/>
</dbReference>
<evidence type="ECO:0000256" key="4">
    <source>
        <dbReference type="ARBA" id="ARBA00022695"/>
    </source>
</evidence>
<dbReference type="Gene3D" id="1.10.110.30">
    <property type="match status" value="1"/>
</dbReference>
<comment type="cofactor">
    <cofactor evidence="1 11">
        <name>Mg(2+)</name>
        <dbReference type="ChEBI" id="CHEBI:18420"/>
    </cofactor>
</comment>
<dbReference type="InterPro" id="IPR002646">
    <property type="entry name" value="PolA_pol_head_dom"/>
</dbReference>
<feature type="binding site" evidence="11">
    <location>
        <position position="162"/>
    </location>
    <ligand>
        <name>CTP</name>
        <dbReference type="ChEBI" id="CHEBI:37563"/>
    </ligand>
</feature>
<dbReference type="GO" id="GO:0000049">
    <property type="term" value="F:tRNA binding"/>
    <property type="evidence" value="ECO:0007669"/>
    <property type="project" value="UniProtKB-UniRule"/>
</dbReference>
<dbReference type="GO" id="GO:0000287">
    <property type="term" value="F:magnesium ion binding"/>
    <property type="evidence" value="ECO:0007669"/>
    <property type="project" value="UniProtKB-UniRule"/>
</dbReference>
<evidence type="ECO:0000259" key="12">
    <source>
        <dbReference type="Pfam" id="PF01743"/>
    </source>
</evidence>
<dbReference type="RefSeq" id="WP_025082333.1">
    <property type="nucleotide sequence ID" value="NZ_AZEX01000070.1"/>
</dbReference>
<dbReference type="PANTHER" id="PTHR46173:SF1">
    <property type="entry name" value="CCA TRNA NUCLEOTIDYLTRANSFERASE 1, MITOCHONDRIAL"/>
    <property type="match status" value="1"/>
</dbReference>
<dbReference type="InterPro" id="IPR032828">
    <property type="entry name" value="PolyA_RNA-bd"/>
</dbReference>
<dbReference type="Pfam" id="PF12627">
    <property type="entry name" value="PolyA_pol_RNAbd"/>
    <property type="match status" value="1"/>
</dbReference>
<proteinExistence type="inferred from homology"/>
<name>A0A0R1RMD8_9LACO</name>
<feature type="binding site" evidence="11">
    <location>
        <position position="35"/>
    </location>
    <ligand>
        <name>ATP</name>
        <dbReference type="ChEBI" id="CHEBI:30616"/>
    </ligand>
</feature>
<dbReference type="Proteomes" id="UP000051264">
    <property type="component" value="Unassembled WGS sequence"/>
</dbReference>
<feature type="binding site" evidence="11">
    <location>
        <position position="45"/>
    </location>
    <ligand>
        <name>Mg(2+)</name>
        <dbReference type="ChEBI" id="CHEBI:18420"/>
    </ligand>
</feature>
<evidence type="ECO:0000256" key="2">
    <source>
        <dbReference type="ARBA" id="ARBA00022679"/>
    </source>
</evidence>
<dbReference type="GO" id="GO:0004810">
    <property type="term" value="F:CCA tRNA nucleotidyltransferase activity"/>
    <property type="evidence" value="ECO:0007669"/>
    <property type="project" value="UniProtKB-UniRule"/>
</dbReference>
<keyword evidence="6 11" id="KW-0547">Nucleotide-binding</keyword>
<dbReference type="OrthoDB" id="9805698at2"/>
<dbReference type="EC" id="2.7.7.72" evidence="11"/>
<keyword evidence="9 11" id="KW-0460">Magnesium</keyword>
<evidence type="ECO:0000256" key="5">
    <source>
        <dbReference type="ARBA" id="ARBA00022723"/>
    </source>
</evidence>
<dbReference type="SUPFAM" id="SSF81891">
    <property type="entry name" value="Poly A polymerase C-terminal region-like"/>
    <property type="match status" value="1"/>
</dbReference>
<comment type="similarity">
    <text evidence="11">Belongs to the tRNA nucleotidyltransferase/poly(A) polymerase family. Bacterial CCA-adding enzyme type 3 subfamily.</text>
</comment>
<gene>
    <name evidence="11" type="primary">cca</name>
    <name evidence="15" type="ORF">FC69_GL000269</name>
</gene>
<accession>A0A0R1RMD8</accession>
<dbReference type="CDD" id="cd05398">
    <property type="entry name" value="NT_ClassII-CCAase"/>
    <property type="match status" value="1"/>
</dbReference>
<feature type="binding site" evidence="11">
    <location>
        <position position="165"/>
    </location>
    <ligand>
        <name>ATP</name>
        <dbReference type="ChEBI" id="CHEBI:30616"/>
    </ligand>
</feature>
<keyword evidence="5 11" id="KW-0479">Metal-binding</keyword>
<comment type="catalytic activity">
    <reaction evidence="11">
        <text>a tRNA with a 3' CCA end + 2 CTP + ATP = a tRNA with a 3' CCACCA end + 3 diphosphate</text>
        <dbReference type="Rhea" id="RHEA:76235"/>
        <dbReference type="Rhea" id="RHEA-COMP:10468"/>
        <dbReference type="Rhea" id="RHEA-COMP:18655"/>
        <dbReference type="ChEBI" id="CHEBI:30616"/>
        <dbReference type="ChEBI" id="CHEBI:33019"/>
        <dbReference type="ChEBI" id="CHEBI:37563"/>
        <dbReference type="ChEBI" id="CHEBI:83071"/>
        <dbReference type="ChEBI" id="CHEBI:195187"/>
    </reaction>
</comment>
<feature type="domain" description="Poly A polymerase head" evidence="12">
    <location>
        <begin position="27"/>
        <end position="147"/>
    </location>
</feature>
<feature type="binding site" evidence="11">
    <location>
        <position position="32"/>
    </location>
    <ligand>
        <name>CTP</name>
        <dbReference type="ChEBI" id="CHEBI:37563"/>
    </ligand>
</feature>
<feature type="binding site" evidence="11">
    <location>
        <position position="168"/>
    </location>
    <ligand>
        <name>ATP</name>
        <dbReference type="ChEBI" id="CHEBI:30616"/>
    </ligand>
</feature>
<feature type="binding site" evidence="11">
    <location>
        <position position="116"/>
    </location>
    <ligand>
        <name>ATP</name>
        <dbReference type="ChEBI" id="CHEBI:30616"/>
    </ligand>
</feature>
<feature type="binding site" evidence="11">
    <location>
        <position position="47"/>
    </location>
    <ligand>
        <name>Mg(2+)</name>
        <dbReference type="ChEBI" id="CHEBI:18420"/>
    </ligand>
</feature>
<feature type="domain" description="CCA-adding enzyme C-terminal" evidence="14">
    <location>
        <begin position="249"/>
        <end position="397"/>
    </location>
</feature>
<keyword evidence="2 11" id="KW-0808">Transferase</keyword>
<evidence type="ECO:0000256" key="8">
    <source>
        <dbReference type="ARBA" id="ARBA00022840"/>
    </source>
</evidence>
<comment type="catalytic activity">
    <reaction evidence="11">
        <text>a tRNA precursor + 2 CTP + ATP = a tRNA with a 3' CCA end + 3 diphosphate</text>
        <dbReference type="Rhea" id="RHEA:14433"/>
        <dbReference type="Rhea" id="RHEA-COMP:10465"/>
        <dbReference type="Rhea" id="RHEA-COMP:10468"/>
        <dbReference type="ChEBI" id="CHEBI:30616"/>
        <dbReference type="ChEBI" id="CHEBI:33019"/>
        <dbReference type="ChEBI" id="CHEBI:37563"/>
        <dbReference type="ChEBI" id="CHEBI:74896"/>
        <dbReference type="ChEBI" id="CHEBI:83071"/>
        <dbReference type="EC" id="2.7.7.72"/>
    </reaction>
</comment>
<evidence type="ECO:0000256" key="6">
    <source>
        <dbReference type="ARBA" id="ARBA00022741"/>
    </source>
</evidence>
<sequence>MKVTTFAPEFEMALPILHQIEAAGFEAYFVGGSVRDYLLGLPIHDVDIATSAYPAEVKAIFDRTVDTGIQHGTVMILDHGTGYEVTTFRTETGYQDFRRPDSVTFVRSLAEDLKRRDFTINALAMRADGEIIDLFDGLADLKAQKIRAVGVADERFHEDALRMMRAVRFESQLGFDVTPTTQAAIQKHAALLAKIAVERIHVELIKLMQGQRRHNGLKTLLATGLNQYCPGLVDQTAALQRLIDLPTQRVTSESAAWLLLTATLQLTPATANQFLKQWKCANDVIADVTAGLVLLPQLIEQRAQAWNLYEAGEAVLTICLQVGQLLAPSAIMDQDWLAHYAALPIKTKRELQINGQILIQSLGIQPGPKLGQTLTQLEKLVVNGQLPNEQDRLVQWVKQNSALSD</sequence>
<dbReference type="GO" id="GO:0042245">
    <property type="term" value="P:RNA repair"/>
    <property type="evidence" value="ECO:0007669"/>
    <property type="project" value="UniProtKB-KW"/>
</dbReference>
<feature type="binding site" evidence="11">
    <location>
        <position position="35"/>
    </location>
    <ligand>
        <name>CTP</name>
        <dbReference type="ChEBI" id="CHEBI:37563"/>
    </ligand>
</feature>
<evidence type="ECO:0000259" key="14">
    <source>
        <dbReference type="Pfam" id="PF13735"/>
    </source>
</evidence>
<dbReference type="GO" id="GO:0160016">
    <property type="term" value="F:CCACCA tRNA nucleotidyltransferase activity"/>
    <property type="evidence" value="ECO:0007669"/>
    <property type="project" value="RHEA"/>
</dbReference>
<feature type="binding site" evidence="11">
    <location>
        <position position="168"/>
    </location>
    <ligand>
        <name>CTP</name>
        <dbReference type="ChEBI" id="CHEBI:37563"/>
    </ligand>
</feature>
<feature type="binding site" evidence="11">
    <location>
        <position position="159"/>
    </location>
    <ligand>
        <name>ATP</name>
        <dbReference type="ChEBI" id="CHEBI:30616"/>
    </ligand>
</feature>
<evidence type="ECO:0000256" key="1">
    <source>
        <dbReference type="ARBA" id="ARBA00001946"/>
    </source>
</evidence>
<feature type="binding site" evidence="11">
    <location>
        <position position="165"/>
    </location>
    <ligand>
        <name>CTP</name>
        <dbReference type="ChEBI" id="CHEBI:37563"/>
    </ligand>
</feature>
<dbReference type="Gene3D" id="1.10.246.80">
    <property type="match status" value="1"/>
</dbReference>
<dbReference type="GO" id="GO:0001680">
    <property type="term" value="P:tRNA 3'-terminal CCA addition"/>
    <property type="evidence" value="ECO:0007669"/>
    <property type="project" value="UniProtKB-UniRule"/>
</dbReference>
<feature type="binding site" evidence="11">
    <location>
        <position position="162"/>
    </location>
    <ligand>
        <name>ATP</name>
        <dbReference type="ChEBI" id="CHEBI:30616"/>
    </ligand>
</feature>
<feature type="domain" description="tRNA nucleotidyltransferase/poly(A) polymerase RNA and SrmB- binding" evidence="13">
    <location>
        <begin position="174"/>
        <end position="232"/>
    </location>
</feature>
<dbReference type="InterPro" id="IPR023068">
    <property type="entry name" value="CCA-adding_enz_firmicutes"/>
</dbReference>
<evidence type="ECO:0000259" key="13">
    <source>
        <dbReference type="Pfam" id="PF12627"/>
    </source>
</evidence>
<dbReference type="InterPro" id="IPR032810">
    <property type="entry name" value="CCA-adding_enz_C"/>
</dbReference>
<dbReference type="Gene3D" id="1.20.58.560">
    <property type="match status" value="1"/>
</dbReference>
<dbReference type="InterPro" id="IPR043519">
    <property type="entry name" value="NT_sf"/>
</dbReference>
<evidence type="ECO:0000256" key="3">
    <source>
        <dbReference type="ARBA" id="ARBA00022694"/>
    </source>
</evidence>
<dbReference type="GO" id="GO:0005524">
    <property type="term" value="F:ATP binding"/>
    <property type="evidence" value="ECO:0007669"/>
    <property type="project" value="UniProtKB-UniRule"/>
</dbReference>
<dbReference type="PANTHER" id="PTHR46173">
    <property type="entry name" value="CCA TRNA NUCLEOTIDYLTRANSFERASE 1, MITOCHONDRIAL"/>
    <property type="match status" value="1"/>
</dbReference>
<dbReference type="InterPro" id="IPR050264">
    <property type="entry name" value="Bact_CCA-adding_enz_type3_sf"/>
</dbReference>
<keyword evidence="8 11" id="KW-0067">ATP-binding</keyword>
<dbReference type="SUPFAM" id="SSF81301">
    <property type="entry name" value="Nucleotidyltransferase"/>
    <property type="match status" value="1"/>
</dbReference>
<dbReference type="STRING" id="1423747.FC69_GL000269"/>
<comment type="caution">
    <text evidence="15">The sequence shown here is derived from an EMBL/GenBank/DDBJ whole genome shotgun (WGS) entry which is preliminary data.</text>
</comment>
<dbReference type="Pfam" id="PF13735">
    <property type="entry name" value="tRNA_NucTran2_2"/>
    <property type="match status" value="1"/>
</dbReference>
<evidence type="ECO:0000313" key="16">
    <source>
        <dbReference type="Proteomes" id="UP000051264"/>
    </source>
</evidence>